<reference evidence="2" key="1">
    <citation type="journal article" date="2020" name="Stud. Mycol.">
        <title>101 Dothideomycetes genomes: a test case for predicting lifestyles and emergence of pathogens.</title>
        <authorList>
            <person name="Haridas S."/>
            <person name="Albert R."/>
            <person name="Binder M."/>
            <person name="Bloem J."/>
            <person name="Labutti K."/>
            <person name="Salamov A."/>
            <person name="Andreopoulos B."/>
            <person name="Baker S."/>
            <person name="Barry K."/>
            <person name="Bills G."/>
            <person name="Bluhm B."/>
            <person name="Cannon C."/>
            <person name="Castanera R."/>
            <person name="Culley D."/>
            <person name="Daum C."/>
            <person name="Ezra D."/>
            <person name="Gonzalez J."/>
            <person name="Henrissat B."/>
            <person name="Kuo A."/>
            <person name="Liang C."/>
            <person name="Lipzen A."/>
            <person name="Lutzoni F."/>
            <person name="Magnuson J."/>
            <person name="Mondo S."/>
            <person name="Nolan M."/>
            <person name="Ohm R."/>
            <person name="Pangilinan J."/>
            <person name="Park H.-J."/>
            <person name="Ramirez L."/>
            <person name="Alfaro M."/>
            <person name="Sun H."/>
            <person name="Tritt A."/>
            <person name="Yoshinaga Y."/>
            <person name="Zwiers L.-H."/>
            <person name="Turgeon B."/>
            <person name="Goodwin S."/>
            <person name="Spatafora J."/>
            <person name="Crous P."/>
            <person name="Grigoriev I."/>
        </authorList>
    </citation>
    <scope>NUCLEOTIDE SEQUENCE</scope>
    <source>
        <strain evidence="2">ATCC 36951</strain>
    </source>
</reference>
<proteinExistence type="predicted"/>
<name>A0A6A6CP73_ZASCE</name>
<feature type="region of interest" description="Disordered" evidence="1">
    <location>
        <begin position="1"/>
        <end position="33"/>
    </location>
</feature>
<protein>
    <submittedName>
        <fullName evidence="2">Uncharacterized protein</fullName>
    </submittedName>
</protein>
<dbReference type="EMBL" id="ML993589">
    <property type="protein sequence ID" value="KAF2168861.1"/>
    <property type="molecule type" value="Genomic_DNA"/>
</dbReference>
<organism evidence="2 3">
    <name type="scientific">Zasmidium cellare ATCC 36951</name>
    <dbReference type="NCBI Taxonomy" id="1080233"/>
    <lineage>
        <taxon>Eukaryota</taxon>
        <taxon>Fungi</taxon>
        <taxon>Dikarya</taxon>
        <taxon>Ascomycota</taxon>
        <taxon>Pezizomycotina</taxon>
        <taxon>Dothideomycetes</taxon>
        <taxon>Dothideomycetidae</taxon>
        <taxon>Mycosphaerellales</taxon>
        <taxon>Mycosphaerellaceae</taxon>
        <taxon>Zasmidium</taxon>
    </lineage>
</organism>
<keyword evidence="3" id="KW-1185">Reference proteome</keyword>
<dbReference type="AlphaFoldDB" id="A0A6A6CP73"/>
<dbReference type="RefSeq" id="XP_033669750.1">
    <property type="nucleotide sequence ID" value="XM_033812198.1"/>
</dbReference>
<sequence length="117" mass="13293">MRRGTHRSAELTRSMVADGSGSTRPGGKQGGWMMREAEKYRGGRTDSKRLITGFVLLGWVWRRNMQIHACSRETEGEESSSQRIIIIVVESNTMPRVLREAIRGSIVSGRDDQREMR</sequence>
<accession>A0A6A6CP73</accession>
<evidence type="ECO:0000256" key="1">
    <source>
        <dbReference type="SAM" id="MobiDB-lite"/>
    </source>
</evidence>
<dbReference type="Proteomes" id="UP000799537">
    <property type="component" value="Unassembled WGS sequence"/>
</dbReference>
<dbReference type="GeneID" id="54565470"/>
<evidence type="ECO:0000313" key="3">
    <source>
        <dbReference type="Proteomes" id="UP000799537"/>
    </source>
</evidence>
<evidence type="ECO:0000313" key="2">
    <source>
        <dbReference type="EMBL" id="KAF2168861.1"/>
    </source>
</evidence>
<gene>
    <name evidence="2" type="ORF">M409DRAFT_52861</name>
</gene>